<evidence type="ECO:0000313" key="2">
    <source>
        <dbReference type="EMBL" id="ONM33236.1"/>
    </source>
</evidence>
<proteinExistence type="predicted"/>
<reference evidence="2" key="1">
    <citation type="submission" date="2015-12" db="EMBL/GenBank/DDBJ databases">
        <title>Update maize B73 reference genome by single molecule sequencing technologies.</title>
        <authorList>
            <consortium name="Maize Genome Sequencing Project"/>
            <person name="Ware D."/>
        </authorList>
    </citation>
    <scope>NUCLEOTIDE SEQUENCE [LARGE SCALE GENOMIC DNA]</scope>
    <source>
        <tissue evidence="2">Seedling</tissue>
    </source>
</reference>
<gene>
    <name evidence="2" type="ORF">ZEAMMB73_Zm00001d041551</name>
</gene>
<accession>A0A1D6MWV3</accession>
<sequence length="180" mass="18710">MAARPGAPAPGPPSPAAWWSGHGLRRDATPPRPRQLASPGAAPPSPGVPDPVLAVAAWRGPGSPARSRGAPSPRRPRAAPLPALDAWPRAVRPRWLTGAAVRDLAVAARPRPARCGALPAQLARPWRGPIRWPWRLGPARLGVPRPCAAWPRPGAASARAAVVPLRSAARALLGPGVRTL</sequence>
<evidence type="ECO:0000256" key="1">
    <source>
        <dbReference type="SAM" id="MobiDB-lite"/>
    </source>
</evidence>
<feature type="region of interest" description="Disordered" evidence="1">
    <location>
        <begin position="1"/>
        <end position="82"/>
    </location>
</feature>
<dbReference type="AlphaFoldDB" id="A0A1D6MWV3"/>
<protein>
    <submittedName>
        <fullName evidence="2">Uncharacterized protein</fullName>
    </submittedName>
</protein>
<name>A0A1D6MWV3_MAIZE</name>
<dbReference type="InParanoid" id="A0A1D6MWV3"/>
<dbReference type="EMBL" id="CM007649">
    <property type="protein sequence ID" value="ONM33236.1"/>
    <property type="molecule type" value="Genomic_DNA"/>
</dbReference>
<feature type="compositionally biased region" description="Low complexity" evidence="1">
    <location>
        <begin position="50"/>
        <end position="82"/>
    </location>
</feature>
<organism evidence="2">
    <name type="scientific">Zea mays</name>
    <name type="common">Maize</name>
    <dbReference type="NCBI Taxonomy" id="4577"/>
    <lineage>
        <taxon>Eukaryota</taxon>
        <taxon>Viridiplantae</taxon>
        <taxon>Streptophyta</taxon>
        <taxon>Embryophyta</taxon>
        <taxon>Tracheophyta</taxon>
        <taxon>Spermatophyta</taxon>
        <taxon>Magnoliopsida</taxon>
        <taxon>Liliopsida</taxon>
        <taxon>Poales</taxon>
        <taxon>Poaceae</taxon>
        <taxon>PACMAD clade</taxon>
        <taxon>Panicoideae</taxon>
        <taxon>Andropogonodae</taxon>
        <taxon>Andropogoneae</taxon>
        <taxon>Tripsacinae</taxon>
        <taxon>Zea</taxon>
    </lineage>
</organism>